<evidence type="ECO:0000259" key="2">
    <source>
        <dbReference type="PROSITE" id="PS50181"/>
    </source>
</evidence>
<reference evidence="3" key="1">
    <citation type="journal article" date="2014" name="Genome Biol. Evol.">
        <title>Gene Loss Rather Than Gene Gain Is Associated with a Host Jump from Monocots to Dicots in the Smut Fungus Melanopsichium pennsylvanicum.</title>
        <authorList>
            <person name="Sharma R."/>
            <person name="Mishra B."/>
            <person name="Runge F."/>
            <person name="Thines M."/>
        </authorList>
    </citation>
    <scope>NUCLEOTIDE SEQUENCE</scope>
    <source>
        <strain evidence="3">4</strain>
    </source>
</reference>
<proteinExistence type="predicted"/>
<dbReference type="AlphaFoldDB" id="A0A077R319"/>
<dbReference type="InterPro" id="IPR001810">
    <property type="entry name" value="F-box_dom"/>
</dbReference>
<dbReference type="Gene3D" id="1.25.40.10">
    <property type="entry name" value="Tetratricopeptide repeat domain"/>
    <property type="match status" value="1"/>
</dbReference>
<feature type="region of interest" description="Disordered" evidence="1">
    <location>
        <begin position="573"/>
        <end position="597"/>
    </location>
</feature>
<dbReference type="Gene3D" id="1.20.1280.50">
    <property type="match status" value="1"/>
</dbReference>
<organism evidence="3">
    <name type="scientific">Melanopsichium pennsylvanicum 4</name>
    <dbReference type="NCBI Taxonomy" id="1398559"/>
    <lineage>
        <taxon>Eukaryota</taxon>
        <taxon>Fungi</taxon>
        <taxon>Dikarya</taxon>
        <taxon>Basidiomycota</taxon>
        <taxon>Ustilaginomycotina</taxon>
        <taxon>Ustilaginomycetes</taxon>
        <taxon>Ustilaginales</taxon>
        <taxon>Ustilaginaceae</taxon>
        <taxon>Melanopsichium</taxon>
    </lineage>
</organism>
<dbReference type="SUPFAM" id="SSF48452">
    <property type="entry name" value="TPR-like"/>
    <property type="match status" value="1"/>
</dbReference>
<dbReference type="PANTHER" id="PTHR20933:SF4">
    <property type="entry name" value="F-BOX INVOLVED IN POLYQ PATHOGENESIS, ISOFORM A"/>
    <property type="match status" value="1"/>
</dbReference>
<accession>A0A077R319</accession>
<dbReference type="SUPFAM" id="SSF52047">
    <property type="entry name" value="RNI-like"/>
    <property type="match status" value="1"/>
</dbReference>
<dbReference type="SUPFAM" id="SSF81383">
    <property type="entry name" value="F-box domain"/>
    <property type="match status" value="1"/>
</dbReference>
<evidence type="ECO:0000256" key="1">
    <source>
        <dbReference type="SAM" id="MobiDB-lite"/>
    </source>
</evidence>
<sequence length="637" mass="71264">MLTPKKAPLSPAALNSLEAQLVAAEKEVAIALDTYDYEELIAVVSDALKTKPTNLGKTLTKSRKNLLWARSHAYSHKGLKELALKDAKTALKLDPEDPISYIRTAVLLIKAQHLSQANTCLEKASNLADKLEATVKFSLMRKIEKQRKRLTSSSSITFLNLPNEILVEIASHLDTKGRSAMSQSCSNLRRILISAPSLWTSLTIVMKGKRLAEAKALEWLNYIRMCSERANNALESVDFPANFPDALLERVCSILRASSRSLEHIHIPSGQLSRCYDLLYRYCPRLKSIVLHQIFGCKDITIQGLSVQDTCFSPPPDREAEVEPFALESLTVWGTLDLDWNQHLRTLRISKGHDPFMIGVGQDSSSQDQVYLQTLADSLEEWEYPLLLPRSQRPFRSIRLTLSKLVKLTRYRFDAAFIFTFPKLLELEISCAYASVNRSAEEYARILRTSPMLCRLTINIEPIERGTRDLQSAIRSLQALETLELEASEVPDFIIGVLLPGNKGDEAGRIEVNFPLPRLQRLILRGRNLDSANLAFALLVREQLRTGTNLTEARHIATEKLVSGSATQSVVTPFQRGSASKEAPKPPKKRSGPRLGNDIDICPLQSIALIGIDHIPTNVEQVLRSLVPELLFEFDAL</sequence>
<name>A0A077R319_9BASI</name>
<dbReference type="Pfam" id="PF12937">
    <property type="entry name" value="F-box-like"/>
    <property type="match status" value="1"/>
</dbReference>
<protein>
    <recommendedName>
        <fullName evidence="2">F-box domain-containing protein</fullName>
    </recommendedName>
</protein>
<dbReference type="PANTHER" id="PTHR20933">
    <property type="entry name" value="F-BOX ONLY PROTEIN 33"/>
    <property type="match status" value="1"/>
</dbReference>
<feature type="domain" description="F-box" evidence="2">
    <location>
        <begin position="155"/>
        <end position="202"/>
    </location>
</feature>
<dbReference type="GO" id="GO:0031398">
    <property type="term" value="P:positive regulation of protein ubiquitination"/>
    <property type="evidence" value="ECO:0007669"/>
    <property type="project" value="TreeGrafter"/>
</dbReference>
<dbReference type="PROSITE" id="PS50181">
    <property type="entry name" value="FBOX"/>
    <property type="match status" value="1"/>
</dbReference>
<dbReference type="InterPro" id="IPR011990">
    <property type="entry name" value="TPR-like_helical_dom_sf"/>
</dbReference>
<evidence type="ECO:0000313" key="3">
    <source>
        <dbReference type="EMBL" id="CDI53228.1"/>
    </source>
</evidence>
<dbReference type="InterPro" id="IPR036047">
    <property type="entry name" value="F-box-like_dom_sf"/>
</dbReference>
<dbReference type="EMBL" id="HG529571">
    <property type="protein sequence ID" value="CDI53228.1"/>
    <property type="molecule type" value="Genomic_DNA"/>
</dbReference>